<feature type="compositionally biased region" description="Acidic residues" evidence="1">
    <location>
        <begin position="568"/>
        <end position="589"/>
    </location>
</feature>
<sequence length="610" mass="70174">MLSIITLTTVVVALFSAPTRVVANDETITPSNEATASSSVLPTPPPPPPTPPIISNLQDFEFDINGKLSANYLVYPQDEDEECEAHSLTIGTYESFYELVALDSDGDALKIVFPNYQHGDCVAAWLDVGTDRSVVGHTMPHLHYDDSDDSVGDIDIDIDVEEEAVPQTFREWLHDDVFRKEVCFLNYYSRQNPVKVYWYQDGKDEEQLTMELAYGDKNTKCFYSYLGHAFRTYGIKDHAGEGAEYEIIDELVIQYILVKAFGETPPYQNFGKKTDDFERSIEQTLRSEWTRHTIPKRTFSPLGFAKGRLPGDVFASMGSFYYNNRMNKIREEWDGKGYFVNWWETDVYFVQVPWNLKEKIQIRLRDLVSEWAGTNVEQTVMYGLRQYESGARLLTHVDRLRTHVVSLIVNIAQGNLTEDWPVEVYDHDGRLHEVTMEPGDIVFYESAKNLHSRNRALSGANGYYVNLFTHYRPTEEGDTWYENESQHEPLLDVEGECHSDDDKGYGKVKCDDPRLGKFVSPTLFRAENGEDLIKWWRYTTPGGYVEKNKEPSDAEDEARDYQTHIDDDFPPDLEEDDDDDDEYADDGDFAGEGHDDDYYNEKNEEVKDEL</sequence>
<evidence type="ECO:0008006" key="4">
    <source>
        <dbReference type="Google" id="ProtNLM"/>
    </source>
</evidence>
<evidence type="ECO:0000313" key="3">
    <source>
        <dbReference type="EMBL" id="CAE0475818.1"/>
    </source>
</evidence>
<evidence type="ECO:0000256" key="1">
    <source>
        <dbReference type="SAM" id="MobiDB-lite"/>
    </source>
</evidence>
<feature type="signal peptide" evidence="2">
    <location>
        <begin position="1"/>
        <end position="23"/>
    </location>
</feature>
<gene>
    <name evidence="3" type="ORF">CDEB00056_LOCUS20671</name>
</gene>
<feature type="compositionally biased region" description="Basic and acidic residues" evidence="1">
    <location>
        <begin position="591"/>
        <end position="610"/>
    </location>
</feature>
<organism evidence="3">
    <name type="scientific">Chaetoceros debilis</name>
    <dbReference type="NCBI Taxonomy" id="122233"/>
    <lineage>
        <taxon>Eukaryota</taxon>
        <taxon>Sar</taxon>
        <taxon>Stramenopiles</taxon>
        <taxon>Ochrophyta</taxon>
        <taxon>Bacillariophyta</taxon>
        <taxon>Coscinodiscophyceae</taxon>
        <taxon>Chaetocerotophycidae</taxon>
        <taxon>Chaetocerotales</taxon>
        <taxon>Chaetocerotaceae</taxon>
        <taxon>Chaetoceros</taxon>
    </lineage>
</organism>
<dbReference type="Gene3D" id="2.60.120.620">
    <property type="entry name" value="q2cbj1_9rhob like domain"/>
    <property type="match status" value="1"/>
</dbReference>
<keyword evidence="2" id="KW-0732">Signal</keyword>
<dbReference type="EMBL" id="HBIO01026929">
    <property type="protein sequence ID" value="CAE0475818.1"/>
    <property type="molecule type" value="Transcribed_RNA"/>
</dbReference>
<reference evidence="3" key="1">
    <citation type="submission" date="2021-01" db="EMBL/GenBank/DDBJ databases">
        <authorList>
            <person name="Corre E."/>
            <person name="Pelletier E."/>
            <person name="Niang G."/>
            <person name="Scheremetjew M."/>
            <person name="Finn R."/>
            <person name="Kale V."/>
            <person name="Holt S."/>
            <person name="Cochrane G."/>
            <person name="Meng A."/>
            <person name="Brown T."/>
            <person name="Cohen L."/>
        </authorList>
    </citation>
    <scope>NUCLEOTIDE SEQUENCE</scope>
    <source>
        <strain evidence="3">MM31A-1</strain>
    </source>
</reference>
<name>A0A7S3QFA4_9STRA</name>
<feature type="chain" id="PRO_5030894163" description="Fe2OG dioxygenase domain-containing protein" evidence="2">
    <location>
        <begin position="24"/>
        <end position="610"/>
    </location>
</feature>
<protein>
    <recommendedName>
        <fullName evidence="4">Fe2OG dioxygenase domain-containing protein</fullName>
    </recommendedName>
</protein>
<feature type="compositionally biased region" description="Polar residues" evidence="1">
    <location>
        <begin position="26"/>
        <end position="41"/>
    </location>
</feature>
<proteinExistence type="predicted"/>
<evidence type="ECO:0000256" key="2">
    <source>
        <dbReference type="SAM" id="SignalP"/>
    </source>
</evidence>
<dbReference type="AlphaFoldDB" id="A0A7S3QFA4"/>
<feature type="region of interest" description="Disordered" evidence="1">
    <location>
        <begin position="544"/>
        <end position="610"/>
    </location>
</feature>
<accession>A0A7S3QFA4</accession>
<feature type="region of interest" description="Disordered" evidence="1">
    <location>
        <begin position="26"/>
        <end position="50"/>
    </location>
</feature>